<keyword evidence="3" id="KW-0964">Secreted</keyword>
<dbReference type="PANTHER" id="PTHR31736">
    <property type="match status" value="1"/>
</dbReference>
<evidence type="ECO:0000313" key="17">
    <source>
        <dbReference type="EMBL" id="KAF4626191.1"/>
    </source>
</evidence>
<keyword evidence="6 14" id="KW-0378">Hydrolase</keyword>
<keyword evidence="18" id="KW-1185">Reference proteome</keyword>
<dbReference type="PANTHER" id="PTHR31736:SF14">
    <property type="entry name" value="EXOPOLYGALACTURONASE X-1-RELATED"/>
    <property type="match status" value="1"/>
</dbReference>
<keyword evidence="10" id="KW-0961">Cell wall biogenesis/degradation</keyword>
<accession>A0A8H4RBC6</accession>
<keyword evidence="4 16" id="KW-0732">Signal</keyword>
<dbReference type="PROSITE" id="PS00502">
    <property type="entry name" value="POLYGALACTURONASE"/>
    <property type="match status" value="1"/>
</dbReference>
<dbReference type="InterPro" id="IPR012334">
    <property type="entry name" value="Pectin_lyas_fold"/>
</dbReference>
<feature type="chain" id="PRO_5034134634" description="galacturonan 1,4-alpha-galacturonidase" evidence="16">
    <location>
        <begin position="38"/>
        <end position="451"/>
    </location>
</feature>
<dbReference type="InterPro" id="IPR000743">
    <property type="entry name" value="Glyco_hydro_28"/>
</dbReference>
<proteinExistence type="inferred from homology"/>
<comment type="catalytic activity">
    <reaction evidence="12">
        <text>[(1-&gt;4)-alpha-D-galacturonosyl](n) + H2O = alpha-D-galacturonate + [(1-&gt;4)-alpha-D-galacturonosyl](n-1)</text>
        <dbReference type="Rhea" id="RHEA:14117"/>
        <dbReference type="Rhea" id="RHEA-COMP:14570"/>
        <dbReference type="Rhea" id="RHEA-COMP:14572"/>
        <dbReference type="ChEBI" id="CHEBI:15377"/>
        <dbReference type="ChEBI" id="CHEBI:58658"/>
        <dbReference type="ChEBI" id="CHEBI:140523"/>
        <dbReference type="EC" id="3.2.1.67"/>
    </reaction>
</comment>
<organism evidence="17 18">
    <name type="scientific">Cudoniella acicularis</name>
    <dbReference type="NCBI Taxonomy" id="354080"/>
    <lineage>
        <taxon>Eukaryota</taxon>
        <taxon>Fungi</taxon>
        <taxon>Dikarya</taxon>
        <taxon>Ascomycota</taxon>
        <taxon>Pezizomycotina</taxon>
        <taxon>Leotiomycetes</taxon>
        <taxon>Helotiales</taxon>
        <taxon>Tricladiaceae</taxon>
        <taxon>Cudoniella</taxon>
    </lineage>
</organism>
<dbReference type="GO" id="GO:0047911">
    <property type="term" value="F:galacturan 1,4-alpha-galacturonidase activity"/>
    <property type="evidence" value="ECO:0007669"/>
    <property type="project" value="UniProtKB-EC"/>
</dbReference>
<evidence type="ECO:0000256" key="11">
    <source>
        <dbReference type="ARBA" id="ARBA00038933"/>
    </source>
</evidence>
<dbReference type="AlphaFoldDB" id="A0A8H4RBC6"/>
<dbReference type="EC" id="3.2.1.67" evidence="11"/>
<evidence type="ECO:0000256" key="15">
    <source>
        <dbReference type="SAM" id="MobiDB-lite"/>
    </source>
</evidence>
<dbReference type="GO" id="GO:0004650">
    <property type="term" value="F:polygalacturonase activity"/>
    <property type="evidence" value="ECO:0007669"/>
    <property type="project" value="InterPro"/>
</dbReference>
<evidence type="ECO:0000256" key="14">
    <source>
        <dbReference type="RuleBase" id="RU361169"/>
    </source>
</evidence>
<keyword evidence="7" id="KW-1015">Disulfide bond</keyword>
<dbReference type="Proteomes" id="UP000566819">
    <property type="component" value="Unassembled WGS sequence"/>
</dbReference>
<dbReference type="GO" id="GO:0005975">
    <property type="term" value="P:carbohydrate metabolic process"/>
    <property type="evidence" value="ECO:0007669"/>
    <property type="project" value="InterPro"/>
</dbReference>
<name>A0A8H4RBC6_9HELO</name>
<dbReference type="GO" id="GO:0005576">
    <property type="term" value="C:extracellular region"/>
    <property type="evidence" value="ECO:0007669"/>
    <property type="project" value="UniProtKB-SubCell"/>
</dbReference>
<comment type="similarity">
    <text evidence="2 14">Belongs to the glycosyl hydrolase 28 family.</text>
</comment>
<comment type="caution">
    <text evidence="17">The sequence shown here is derived from an EMBL/GenBank/DDBJ whole genome shotgun (WGS) entry which is preliminary data.</text>
</comment>
<evidence type="ECO:0000256" key="3">
    <source>
        <dbReference type="ARBA" id="ARBA00022525"/>
    </source>
</evidence>
<evidence type="ECO:0000256" key="12">
    <source>
        <dbReference type="ARBA" id="ARBA00048766"/>
    </source>
</evidence>
<evidence type="ECO:0000256" key="13">
    <source>
        <dbReference type="PROSITE-ProRule" id="PRU10052"/>
    </source>
</evidence>
<sequence>MPFDVIAFEVGRIYFEMKFSPHLILLTLLASLPGLNATSSSPTSLPLRPTPVPSPYNHGRSHYVSPPRTKTCYVTALGGGKDDSAGILSAAKSCNNGGNIALLDAQYTISRPLDLTFLNAVDFIIEGQVSFTPDVNYWSTNSFQYKYQDTALFWQFGGQDVNIYGGGTLNGNGQAWWDAMASDSDVVRPILLGLMGLKGGSVSNLKMKNPPNWFNFVANSSDIIFDSMTLTSASNNSNPAHNSDGWDTYRSDAVTIQNSYVSNNDDCVSFKPNSTNILVQNMQCINSHGISVGSLGQYIGEVDIVENIYIYNASMTTSSDAARIKVWPGISPSSTSTSSGGGSGYVKNVTYNGMHDTSVNYAIELTQCYGQKDLTLCNQYPSSMIIEDILFENFSGTSKKYDPTVGTLVCSSPHVCKNIVAKNINITNPSGKTAKWTCKNVDNSTLSINCA</sequence>
<feature type="signal peptide" evidence="16">
    <location>
        <begin position="1"/>
        <end position="37"/>
    </location>
</feature>
<evidence type="ECO:0000256" key="6">
    <source>
        <dbReference type="ARBA" id="ARBA00022801"/>
    </source>
</evidence>
<keyword evidence="5" id="KW-0677">Repeat</keyword>
<reference evidence="17 18" key="1">
    <citation type="submission" date="2020-03" db="EMBL/GenBank/DDBJ databases">
        <title>Draft Genome Sequence of Cudoniella acicularis.</title>
        <authorList>
            <person name="Buettner E."/>
            <person name="Kellner H."/>
        </authorList>
    </citation>
    <scope>NUCLEOTIDE SEQUENCE [LARGE SCALE GENOMIC DNA]</scope>
    <source>
        <strain evidence="17 18">DSM 108380</strain>
    </source>
</reference>
<evidence type="ECO:0000256" key="1">
    <source>
        <dbReference type="ARBA" id="ARBA00004613"/>
    </source>
</evidence>
<dbReference type="Gene3D" id="2.160.20.10">
    <property type="entry name" value="Single-stranded right-handed beta-helix, Pectin lyase-like"/>
    <property type="match status" value="1"/>
</dbReference>
<dbReference type="OrthoDB" id="187139at2759"/>
<evidence type="ECO:0000256" key="9">
    <source>
        <dbReference type="ARBA" id="ARBA00023295"/>
    </source>
</evidence>
<gene>
    <name evidence="17" type="ORF">G7Y89_g11972</name>
</gene>
<keyword evidence="9 14" id="KW-0326">Glycosidase</keyword>
<feature type="region of interest" description="Disordered" evidence="15">
    <location>
        <begin position="39"/>
        <end position="63"/>
    </location>
</feature>
<dbReference type="InterPro" id="IPR011050">
    <property type="entry name" value="Pectin_lyase_fold/virulence"/>
</dbReference>
<evidence type="ECO:0000256" key="5">
    <source>
        <dbReference type="ARBA" id="ARBA00022737"/>
    </source>
</evidence>
<dbReference type="Pfam" id="PF00295">
    <property type="entry name" value="Glyco_hydro_28"/>
    <property type="match status" value="1"/>
</dbReference>
<evidence type="ECO:0000256" key="4">
    <source>
        <dbReference type="ARBA" id="ARBA00022729"/>
    </source>
</evidence>
<protein>
    <recommendedName>
        <fullName evidence="11">galacturonan 1,4-alpha-galacturonidase</fullName>
        <ecNumber evidence="11">3.2.1.67</ecNumber>
    </recommendedName>
</protein>
<dbReference type="EMBL" id="JAAMPI010001203">
    <property type="protein sequence ID" value="KAF4626191.1"/>
    <property type="molecule type" value="Genomic_DNA"/>
</dbReference>
<evidence type="ECO:0000256" key="10">
    <source>
        <dbReference type="ARBA" id="ARBA00023316"/>
    </source>
</evidence>
<evidence type="ECO:0000256" key="8">
    <source>
        <dbReference type="ARBA" id="ARBA00023180"/>
    </source>
</evidence>
<feature type="active site" evidence="13">
    <location>
        <position position="288"/>
    </location>
</feature>
<evidence type="ECO:0000256" key="16">
    <source>
        <dbReference type="SAM" id="SignalP"/>
    </source>
</evidence>
<dbReference type="GO" id="GO:0071555">
    <property type="term" value="P:cell wall organization"/>
    <property type="evidence" value="ECO:0007669"/>
    <property type="project" value="UniProtKB-KW"/>
</dbReference>
<keyword evidence="8" id="KW-0325">Glycoprotein</keyword>
<evidence type="ECO:0000256" key="2">
    <source>
        <dbReference type="ARBA" id="ARBA00008834"/>
    </source>
</evidence>
<evidence type="ECO:0000256" key="7">
    <source>
        <dbReference type="ARBA" id="ARBA00023157"/>
    </source>
</evidence>
<evidence type="ECO:0000313" key="18">
    <source>
        <dbReference type="Proteomes" id="UP000566819"/>
    </source>
</evidence>
<comment type="subcellular location">
    <subcellularLocation>
        <location evidence="1">Secreted</location>
    </subcellularLocation>
</comment>
<dbReference type="SUPFAM" id="SSF51126">
    <property type="entry name" value="Pectin lyase-like"/>
    <property type="match status" value="1"/>
</dbReference>